<comment type="caution">
    <text evidence="1">The sequence shown here is derived from an EMBL/GenBank/DDBJ whole genome shotgun (WGS) entry which is preliminary data.</text>
</comment>
<evidence type="ECO:0000313" key="1">
    <source>
        <dbReference type="EMBL" id="NJC21228.1"/>
    </source>
</evidence>
<sequence>MVSIHHRPTHIEDQTEIGHLEGDLVMGSRPSADATLVDRKARYVRLVNLPSSFGELPLEQRLSLT</sequence>
<proteinExistence type="predicted"/>
<keyword evidence="2" id="KW-1185">Reference proteome</keyword>
<protein>
    <submittedName>
        <fullName evidence="1">IS30 family transposase</fullName>
    </submittedName>
</protein>
<evidence type="ECO:0000313" key="2">
    <source>
        <dbReference type="Proteomes" id="UP000547458"/>
    </source>
</evidence>
<dbReference type="AlphaFoldDB" id="A0A846RDN6"/>
<accession>A0A846RDN6</accession>
<dbReference type="EMBL" id="JAATJL010000001">
    <property type="protein sequence ID" value="NJC21228.1"/>
    <property type="molecule type" value="Genomic_DNA"/>
</dbReference>
<dbReference type="Proteomes" id="UP000547458">
    <property type="component" value="Unassembled WGS sequence"/>
</dbReference>
<gene>
    <name evidence="1" type="ORF">BJ994_000304</name>
</gene>
<organism evidence="1 2">
    <name type="scientific">Arthrobacter pigmenti</name>
    <dbReference type="NCBI Taxonomy" id="271432"/>
    <lineage>
        <taxon>Bacteria</taxon>
        <taxon>Bacillati</taxon>
        <taxon>Actinomycetota</taxon>
        <taxon>Actinomycetes</taxon>
        <taxon>Micrococcales</taxon>
        <taxon>Micrococcaceae</taxon>
        <taxon>Arthrobacter</taxon>
    </lineage>
</organism>
<reference evidence="1 2" key="1">
    <citation type="submission" date="2020-03" db="EMBL/GenBank/DDBJ databases">
        <title>Sequencing the genomes of 1000 actinobacteria strains.</title>
        <authorList>
            <person name="Klenk H.-P."/>
        </authorList>
    </citation>
    <scope>NUCLEOTIDE SEQUENCE [LARGE SCALE GENOMIC DNA]</scope>
    <source>
        <strain evidence="1 2">DSM 16403</strain>
    </source>
</reference>
<name>A0A846RDN6_9MICC</name>